<proteinExistence type="predicted"/>
<sequence length="114" mass="12586">DYGSKVLATVLGHQACDHLWNLNVHKSMESDGMHPRVLRDLGDVAAKPLSVIFEKLWQSGEVPGDWKKGNVAPILKKCRKEDPGNSQPVGLISVHGKIMEQILLLGHMGDREVI</sequence>
<protein>
    <recommendedName>
        <fullName evidence="3">RNA-directed DNA polymerase from mobile element jockey</fullName>
    </recommendedName>
</protein>
<dbReference type="Proteomes" id="UP000052976">
    <property type="component" value="Unassembled WGS sequence"/>
</dbReference>
<dbReference type="GO" id="GO:0031012">
    <property type="term" value="C:extracellular matrix"/>
    <property type="evidence" value="ECO:0007669"/>
    <property type="project" value="TreeGrafter"/>
</dbReference>
<organism evidence="1 2">
    <name type="scientific">Corvus brachyrhynchos</name>
    <name type="common">American crow</name>
    <dbReference type="NCBI Taxonomy" id="85066"/>
    <lineage>
        <taxon>Eukaryota</taxon>
        <taxon>Metazoa</taxon>
        <taxon>Chordata</taxon>
        <taxon>Craniata</taxon>
        <taxon>Vertebrata</taxon>
        <taxon>Euteleostomi</taxon>
        <taxon>Archelosauria</taxon>
        <taxon>Archosauria</taxon>
        <taxon>Dinosauria</taxon>
        <taxon>Saurischia</taxon>
        <taxon>Theropoda</taxon>
        <taxon>Coelurosauria</taxon>
        <taxon>Aves</taxon>
        <taxon>Neognathae</taxon>
        <taxon>Neoaves</taxon>
        <taxon>Telluraves</taxon>
        <taxon>Australaves</taxon>
        <taxon>Passeriformes</taxon>
        <taxon>Corvoidea</taxon>
        <taxon>Corvidae</taxon>
        <taxon>Corvus</taxon>
    </lineage>
</organism>
<dbReference type="PANTHER" id="PTHR33395:SF22">
    <property type="entry name" value="REVERSE TRANSCRIPTASE DOMAIN-CONTAINING PROTEIN"/>
    <property type="match status" value="1"/>
</dbReference>
<dbReference type="EMBL" id="KK718429">
    <property type="protein sequence ID" value="KFO56054.1"/>
    <property type="molecule type" value="Genomic_DNA"/>
</dbReference>
<feature type="non-terminal residue" evidence="1">
    <location>
        <position position="114"/>
    </location>
</feature>
<dbReference type="AlphaFoldDB" id="A0A091EI36"/>
<dbReference type="GO" id="GO:0007508">
    <property type="term" value="P:larval heart development"/>
    <property type="evidence" value="ECO:0007669"/>
    <property type="project" value="TreeGrafter"/>
</dbReference>
<evidence type="ECO:0000313" key="2">
    <source>
        <dbReference type="Proteomes" id="UP000052976"/>
    </source>
</evidence>
<dbReference type="GO" id="GO:0061343">
    <property type="term" value="P:cell adhesion involved in heart morphogenesis"/>
    <property type="evidence" value="ECO:0007669"/>
    <property type="project" value="TreeGrafter"/>
</dbReference>
<reference evidence="1 2" key="1">
    <citation type="submission" date="2014-04" db="EMBL/GenBank/DDBJ databases">
        <title>Genome evolution of avian class.</title>
        <authorList>
            <person name="Zhang G."/>
            <person name="Li C."/>
        </authorList>
    </citation>
    <scope>NUCLEOTIDE SEQUENCE [LARGE SCALE GENOMIC DNA]</scope>
    <source>
        <strain evidence="1">BGI_N302</strain>
    </source>
</reference>
<accession>A0A091EI36</accession>
<evidence type="ECO:0000313" key="1">
    <source>
        <dbReference type="EMBL" id="KFO56054.1"/>
    </source>
</evidence>
<evidence type="ECO:0008006" key="3">
    <source>
        <dbReference type="Google" id="ProtNLM"/>
    </source>
</evidence>
<name>A0A091EI36_CORBR</name>
<gene>
    <name evidence="1" type="ORF">N302_12125</name>
</gene>
<feature type="non-terminal residue" evidence="1">
    <location>
        <position position="1"/>
    </location>
</feature>
<keyword evidence="2" id="KW-1185">Reference proteome</keyword>
<dbReference type="PANTHER" id="PTHR33395">
    <property type="entry name" value="TRANSCRIPTASE, PUTATIVE-RELATED-RELATED"/>
    <property type="match status" value="1"/>
</dbReference>